<sequence>MASIKEKFESHPVIFGGFLLIVGFSAGYKVYPELHPISEQKKLEPIVKVEKVREVIGCEVVGFETLEKNHHNRLSVLQTQLMQLESDAADKNNYVYSNGYRDAAKRVRDDITVQIQDYEKSLSMLKAVCSKVDSSEKQT</sequence>
<organism evidence="2 3">
    <name type="scientific">Vibrio hyugaensis</name>
    <dbReference type="NCBI Taxonomy" id="1534743"/>
    <lineage>
        <taxon>Bacteria</taxon>
        <taxon>Pseudomonadati</taxon>
        <taxon>Pseudomonadota</taxon>
        <taxon>Gammaproteobacteria</taxon>
        <taxon>Vibrionales</taxon>
        <taxon>Vibrionaceae</taxon>
        <taxon>Vibrio</taxon>
    </lineage>
</organism>
<protein>
    <submittedName>
        <fullName evidence="2">Uncharacterized protein</fullName>
    </submittedName>
</protein>
<reference evidence="3" key="1">
    <citation type="journal article" date="2019" name="Int. J. Syst. Evol. Microbiol.">
        <title>The Global Catalogue of Microorganisms (GCM) 10K type strain sequencing project: providing services to taxonomists for standard genome sequencing and annotation.</title>
        <authorList>
            <consortium name="The Broad Institute Genomics Platform"/>
            <consortium name="The Broad Institute Genome Sequencing Center for Infectious Disease"/>
            <person name="Wu L."/>
            <person name="Ma J."/>
        </authorList>
    </citation>
    <scope>NUCLEOTIDE SEQUENCE [LARGE SCALE GENOMIC DNA]</scope>
    <source>
        <strain evidence="3">NBRC 110633</strain>
    </source>
</reference>
<keyword evidence="1" id="KW-0472">Membrane</keyword>
<accession>A0ABQ5Y261</accession>
<keyword evidence="1" id="KW-1133">Transmembrane helix</keyword>
<dbReference type="RefSeq" id="WP_045396141.1">
    <property type="nucleotide sequence ID" value="NZ_BBLD01000007.1"/>
</dbReference>
<keyword evidence="3" id="KW-1185">Reference proteome</keyword>
<gene>
    <name evidence="2" type="ORF">GCM10007906_25990</name>
</gene>
<name>A0ABQ5Y261_9VIBR</name>
<dbReference type="EMBL" id="BSOE01000049">
    <property type="protein sequence ID" value="GLR05011.1"/>
    <property type="molecule type" value="Genomic_DNA"/>
</dbReference>
<evidence type="ECO:0000313" key="2">
    <source>
        <dbReference type="EMBL" id="GLR05011.1"/>
    </source>
</evidence>
<dbReference type="Proteomes" id="UP001156669">
    <property type="component" value="Unassembled WGS sequence"/>
</dbReference>
<keyword evidence="1" id="KW-0812">Transmembrane</keyword>
<evidence type="ECO:0000256" key="1">
    <source>
        <dbReference type="SAM" id="Phobius"/>
    </source>
</evidence>
<proteinExistence type="predicted"/>
<comment type="caution">
    <text evidence="2">The sequence shown here is derived from an EMBL/GenBank/DDBJ whole genome shotgun (WGS) entry which is preliminary data.</text>
</comment>
<feature type="transmembrane region" description="Helical" evidence="1">
    <location>
        <begin position="12"/>
        <end position="31"/>
    </location>
</feature>
<evidence type="ECO:0000313" key="3">
    <source>
        <dbReference type="Proteomes" id="UP001156669"/>
    </source>
</evidence>